<dbReference type="AlphaFoldDB" id="A0AAX0YTJ7"/>
<dbReference type="EMBL" id="PYOZ01000010">
    <property type="protein sequence ID" value="PSX44107.1"/>
    <property type="molecule type" value="Genomic_DNA"/>
</dbReference>
<gene>
    <name evidence="1" type="ORF">C0W53_15885</name>
</gene>
<evidence type="ECO:0000313" key="2">
    <source>
        <dbReference type="Proteomes" id="UP000240728"/>
    </source>
</evidence>
<evidence type="ECO:0000313" key="1">
    <source>
        <dbReference type="EMBL" id="PSX44107.1"/>
    </source>
</evidence>
<dbReference type="Gene3D" id="3.90.320.10">
    <property type="match status" value="1"/>
</dbReference>
<organism evidence="1 2">
    <name type="scientific">Photobacterium kishitanii</name>
    <dbReference type="NCBI Taxonomy" id="318456"/>
    <lineage>
        <taxon>Bacteria</taxon>
        <taxon>Pseudomonadati</taxon>
        <taxon>Pseudomonadota</taxon>
        <taxon>Gammaproteobacteria</taxon>
        <taxon>Vibrionales</taxon>
        <taxon>Vibrionaceae</taxon>
        <taxon>Photobacterium</taxon>
    </lineage>
</organism>
<dbReference type="Proteomes" id="UP000240728">
    <property type="component" value="Unassembled WGS sequence"/>
</dbReference>
<proteinExistence type="predicted"/>
<comment type="caution">
    <text evidence="1">The sequence shown here is derived from an EMBL/GenBank/DDBJ whole genome shotgun (WGS) entry which is preliminary data.</text>
</comment>
<accession>A0AAX0YTJ7</accession>
<dbReference type="InterPro" id="IPR011604">
    <property type="entry name" value="PDDEXK-like_dom_sf"/>
</dbReference>
<keyword evidence="2" id="KW-1185">Reference proteome</keyword>
<dbReference type="RefSeq" id="WP_045043115.1">
    <property type="nucleotide sequence ID" value="NZ_JZTB01000014.1"/>
</dbReference>
<protein>
    <submittedName>
        <fullName evidence="1">Uncharacterized protein</fullName>
    </submittedName>
</protein>
<sequence>MGIWLIILLLFLAVYRLVSIYLDKKIADNPFGLKNATLVYIDDKHAKTLVSHKYKICAKPDFIYQDKRGEILVERKMAKRKPILADIVQVKASIICARTKYKKVTRAVISTGSGNYHYIFNQSTNELFEDILMYHKICQAIYRGIERNDTWKTISNSIK</sequence>
<reference evidence="1 2" key="1">
    <citation type="submission" date="2018-01" db="EMBL/GenBank/DDBJ databases">
        <title>Whole genome sequencing of Histamine producing bacteria.</title>
        <authorList>
            <person name="Butler K."/>
        </authorList>
    </citation>
    <scope>NUCLEOTIDE SEQUENCE [LARGE SCALE GENOMIC DNA]</scope>
    <source>
        <strain evidence="1 2">A1-4</strain>
    </source>
</reference>
<name>A0AAX0YTJ7_9GAMM</name>